<name>A0AAN8TC69_SOLBU</name>
<dbReference type="Proteomes" id="UP001371456">
    <property type="component" value="Unassembled WGS sequence"/>
</dbReference>
<accession>A0AAN8TC69</accession>
<gene>
    <name evidence="1" type="ORF">RDI58_020288</name>
</gene>
<dbReference type="EMBL" id="JBANQN010000008">
    <property type="protein sequence ID" value="KAK6782492.1"/>
    <property type="molecule type" value="Genomic_DNA"/>
</dbReference>
<protein>
    <recommendedName>
        <fullName evidence="3">Reverse transcriptase zinc-binding domain-containing protein</fullName>
    </recommendedName>
</protein>
<proteinExistence type="predicted"/>
<keyword evidence="2" id="KW-1185">Reference proteome</keyword>
<organism evidence="1 2">
    <name type="scientific">Solanum bulbocastanum</name>
    <name type="common">Wild potato</name>
    <dbReference type="NCBI Taxonomy" id="147425"/>
    <lineage>
        <taxon>Eukaryota</taxon>
        <taxon>Viridiplantae</taxon>
        <taxon>Streptophyta</taxon>
        <taxon>Embryophyta</taxon>
        <taxon>Tracheophyta</taxon>
        <taxon>Spermatophyta</taxon>
        <taxon>Magnoliopsida</taxon>
        <taxon>eudicotyledons</taxon>
        <taxon>Gunneridae</taxon>
        <taxon>Pentapetalae</taxon>
        <taxon>asterids</taxon>
        <taxon>lamiids</taxon>
        <taxon>Solanales</taxon>
        <taxon>Solanaceae</taxon>
        <taxon>Solanoideae</taxon>
        <taxon>Solaneae</taxon>
        <taxon>Solanum</taxon>
    </lineage>
</organism>
<dbReference type="AlphaFoldDB" id="A0AAN8TC69"/>
<evidence type="ECO:0008006" key="3">
    <source>
        <dbReference type="Google" id="ProtNLM"/>
    </source>
</evidence>
<sequence>MCYPKVEGGLGFRSLHDVSKAFFAKLWWIFKTTTSSLWASFMWNKYCKKMHPTVAKGQGSLSFWFDNWTKQGALWYVE</sequence>
<evidence type="ECO:0000313" key="1">
    <source>
        <dbReference type="EMBL" id="KAK6782492.1"/>
    </source>
</evidence>
<reference evidence="1 2" key="1">
    <citation type="submission" date="2024-02" db="EMBL/GenBank/DDBJ databases">
        <title>de novo genome assembly of Solanum bulbocastanum strain 11H21.</title>
        <authorList>
            <person name="Hosaka A.J."/>
        </authorList>
    </citation>
    <scope>NUCLEOTIDE SEQUENCE [LARGE SCALE GENOMIC DNA]</scope>
    <source>
        <tissue evidence="1">Young leaves</tissue>
    </source>
</reference>
<comment type="caution">
    <text evidence="1">The sequence shown here is derived from an EMBL/GenBank/DDBJ whole genome shotgun (WGS) entry which is preliminary data.</text>
</comment>
<evidence type="ECO:0000313" key="2">
    <source>
        <dbReference type="Proteomes" id="UP001371456"/>
    </source>
</evidence>